<dbReference type="AlphaFoldDB" id="A0A1I1IKV1"/>
<dbReference type="STRING" id="1123010.SAMN02745724_01519"/>
<keyword evidence="2" id="KW-1185">Reference proteome</keyword>
<protein>
    <submittedName>
        <fullName evidence="1">Uncharacterized protein</fullName>
    </submittedName>
</protein>
<gene>
    <name evidence="1" type="ORF">SAMN02745724_01519</name>
</gene>
<proteinExistence type="predicted"/>
<sequence length="165" mass="18869">MKINELDKFNNSELITLYGELVSELKNRKIIRTKNVVGDLGERFAIDHFSKTNGLENLIDAPTSTKSIDAVSNSGKKYAIKSVTGNLTGVFYGLPHKDSDEEPEQLFDYLLIVIFNDSYKVNAILELTWQQFLKHKKWHSRMEAWNISINKQVKSESNIIYGIIS</sequence>
<dbReference type="Proteomes" id="UP000198862">
    <property type="component" value="Unassembled WGS sequence"/>
</dbReference>
<accession>A0A1I1IKV1</accession>
<dbReference type="EMBL" id="FOLO01000008">
    <property type="protein sequence ID" value="SFC36857.1"/>
    <property type="molecule type" value="Genomic_DNA"/>
</dbReference>
<dbReference type="RefSeq" id="WP_091982407.1">
    <property type="nucleotide sequence ID" value="NZ_FOLO01000008.1"/>
</dbReference>
<evidence type="ECO:0000313" key="1">
    <source>
        <dbReference type="EMBL" id="SFC36857.1"/>
    </source>
</evidence>
<organism evidence="1 2">
    <name type="scientific">Pseudoalteromonas denitrificans DSM 6059</name>
    <dbReference type="NCBI Taxonomy" id="1123010"/>
    <lineage>
        <taxon>Bacteria</taxon>
        <taxon>Pseudomonadati</taxon>
        <taxon>Pseudomonadota</taxon>
        <taxon>Gammaproteobacteria</taxon>
        <taxon>Alteromonadales</taxon>
        <taxon>Pseudoalteromonadaceae</taxon>
        <taxon>Pseudoalteromonas</taxon>
    </lineage>
</organism>
<evidence type="ECO:0000313" key="2">
    <source>
        <dbReference type="Proteomes" id="UP000198862"/>
    </source>
</evidence>
<name>A0A1I1IKV1_9GAMM</name>
<reference evidence="1 2" key="1">
    <citation type="submission" date="2016-10" db="EMBL/GenBank/DDBJ databases">
        <authorList>
            <person name="de Groot N.N."/>
        </authorList>
    </citation>
    <scope>NUCLEOTIDE SEQUENCE [LARGE SCALE GENOMIC DNA]</scope>
    <source>
        <strain evidence="1 2">DSM 6059</strain>
    </source>
</reference>
<dbReference type="OrthoDB" id="2871974at2"/>